<evidence type="ECO:0000256" key="7">
    <source>
        <dbReference type="ARBA" id="ARBA00023136"/>
    </source>
</evidence>
<reference evidence="13" key="1">
    <citation type="submission" date="2012-12" db="EMBL/GenBank/DDBJ databases">
        <title>Identification and characterization of a phenylalanine ammonia-lyase gene family in Isatis indigotica Fort.</title>
        <authorList>
            <person name="Liu Q."/>
            <person name="Chen J."/>
            <person name="Zhou X."/>
            <person name="Di P."/>
            <person name="Xiao Y."/>
            <person name="Xuan H."/>
            <person name="Zhang L."/>
            <person name="Chen W."/>
        </authorList>
    </citation>
    <scope>NUCLEOTIDE SEQUENCE</scope>
    <source>
        <tissue evidence="13">Salivary gland</tissue>
    </source>
</reference>
<keyword evidence="7" id="KW-0472">Membrane</keyword>
<evidence type="ECO:0000256" key="9">
    <source>
        <dbReference type="ARBA" id="ARBA00023228"/>
    </source>
</evidence>
<dbReference type="SMART" id="SM01262">
    <property type="entry name" value="LAMTOR"/>
    <property type="match status" value="1"/>
</dbReference>
<name>A0A0K8RRY2_IXORI</name>
<dbReference type="InterPro" id="IPR028209">
    <property type="entry name" value="LAMTOR1/MEH1"/>
</dbReference>
<dbReference type="GO" id="GO:0032008">
    <property type="term" value="P:positive regulation of TOR signaling"/>
    <property type="evidence" value="ECO:0007669"/>
    <property type="project" value="InterPro"/>
</dbReference>
<dbReference type="GO" id="GO:0007040">
    <property type="term" value="P:lysosome organization"/>
    <property type="evidence" value="ECO:0007669"/>
    <property type="project" value="InterPro"/>
</dbReference>
<organism evidence="13">
    <name type="scientific">Ixodes ricinus</name>
    <name type="common">Common tick</name>
    <name type="synonym">Acarus ricinus</name>
    <dbReference type="NCBI Taxonomy" id="34613"/>
    <lineage>
        <taxon>Eukaryota</taxon>
        <taxon>Metazoa</taxon>
        <taxon>Ecdysozoa</taxon>
        <taxon>Arthropoda</taxon>
        <taxon>Chelicerata</taxon>
        <taxon>Arachnida</taxon>
        <taxon>Acari</taxon>
        <taxon>Parasitiformes</taxon>
        <taxon>Ixodida</taxon>
        <taxon>Ixodoidea</taxon>
        <taxon>Ixodidae</taxon>
        <taxon>Ixodinae</taxon>
        <taxon>Ixodes</taxon>
    </lineage>
</organism>
<dbReference type="GO" id="GO:0031902">
    <property type="term" value="C:late endosome membrane"/>
    <property type="evidence" value="ECO:0007669"/>
    <property type="project" value="UniProtKB-SubCell"/>
</dbReference>
<comment type="subcellular location">
    <subcellularLocation>
        <location evidence="2">Late endosome membrane</location>
        <topology evidence="2">Lipid-anchor</topology>
        <orientation evidence="2">Cytoplasmic side</orientation>
    </subcellularLocation>
    <subcellularLocation>
        <location evidence="1">Lysosome membrane</location>
        <topology evidence="1">Lipid-anchor</topology>
        <orientation evidence="1">Cytoplasmic side</orientation>
    </subcellularLocation>
</comment>
<dbReference type="GO" id="GO:0071230">
    <property type="term" value="P:cellular response to amino acid stimulus"/>
    <property type="evidence" value="ECO:0007669"/>
    <property type="project" value="InterPro"/>
</dbReference>
<dbReference type="GO" id="GO:0001919">
    <property type="term" value="P:regulation of receptor recycling"/>
    <property type="evidence" value="ECO:0007669"/>
    <property type="project" value="InterPro"/>
</dbReference>
<accession>A0A0K8RRY2</accession>
<keyword evidence="9" id="KW-0458">Lysosome</keyword>
<evidence type="ECO:0000256" key="11">
    <source>
        <dbReference type="ARBA" id="ARBA00032695"/>
    </source>
</evidence>
<dbReference type="Pfam" id="PF15454">
    <property type="entry name" value="LAMTOR"/>
    <property type="match status" value="1"/>
</dbReference>
<proteinExistence type="evidence at transcript level"/>
<dbReference type="GO" id="GO:0043410">
    <property type="term" value="P:positive regulation of MAPK cascade"/>
    <property type="evidence" value="ECO:0007669"/>
    <property type="project" value="InterPro"/>
</dbReference>
<comment type="similarity">
    <text evidence="3">Belongs to the LAMTOR1 family.</text>
</comment>
<evidence type="ECO:0000313" key="13">
    <source>
        <dbReference type="EMBL" id="JAA73688.1"/>
    </source>
</evidence>
<feature type="compositionally biased region" description="Polar residues" evidence="12">
    <location>
        <begin position="17"/>
        <end position="34"/>
    </location>
</feature>
<evidence type="ECO:0000256" key="3">
    <source>
        <dbReference type="ARBA" id="ARBA00010861"/>
    </source>
</evidence>
<feature type="non-terminal residue" evidence="13">
    <location>
        <position position="217"/>
    </location>
</feature>
<evidence type="ECO:0000256" key="1">
    <source>
        <dbReference type="ARBA" id="ARBA00004122"/>
    </source>
</evidence>
<dbReference type="GO" id="GO:0071986">
    <property type="term" value="C:Ragulator complex"/>
    <property type="evidence" value="ECO:0007669"/>
    <property type="project" value="InterPro"/>
</dbReference>
<keyword evidence="8" id="KW-0564">Palmitate</keyword>
<keyword evidence="5" id="KW-0519">Myristate</keyword>
<sequence length="217" mass="24044">MGCCFSNDEDKREQGEPNENSRLLANPVGNSSQHSFHDSYGGAQGGTSHQKKGDDQNALSRILHQTAANVIDVSALDSHLEQHEYASRGKQYGQRVSTLALPAQGPRCLLRDVAPQEVLSRPPVAPAHLQTMDDLTMKVQQVLSDIQVEHREDLVVQLCGPTLLKETSPLSHLAPLQFDGQALLTTTQAYDLPRLLVYIYKDALSLKKKKKKKKKKK</sequence>
<dbReference type="GO" id="GO:0045121">
    <property type="term" value="C:membrane raft"/>
    <property type="evidence" value="ECO:0007669"/>
    <property type="project" value="InterPro"/>
</dbReference>
<keyword evidence="6" id="KW-0967">Endosome</keyword>
<evidence type="ECO:0000256" key="10">
    <source>
        <dbReference type="ARBA" id="ARBA00023288"/>
    </source>
</evidence>
<dbReference type="EMBL" id="GADI01000120">
    <property type="protein sequence ID" value="JAA73688.1"/>
    <property type="molecule type" value="mRNA"/>
</dbReference>
<dbReference type="PANTHER" id="PTHR13401">
    <property type="entry name" value="RAGULATOR COMPLEX PROTEIN LAMTOR1"/>
    <property type="match status" value="1"/>
</dbReference>
<protein>
    <recommendedName>
        <fullName evidence="4">Ragulator complex protein LAMTOR1</fullName>
    </recommendedName>
    <alternativeName>
        <fullName evidence="11">Late endosomal/lysosomal adaptor and MAPK and MTOR activator 1</fullName>
    </alternativeName>
</protein>
<dbReference type="GO" id="GO:0016197">
    <property type="term" value="P:endosomal transport"/>
    <property type="evidence" value="ECO:0007669"/>
    <property type="project" value="InterPro"/>
</dbReference>
<evidence type="ECO:0000256" key="2">
    <source>
        <dbReference type="ARBA" id="ARBA00004577"/>
    </source>
</evidence>
<evidence type="ECO:0000256" key="4">
    <source>
        <dbReference type="ARBA" id="ARBA00016099"/>
    </source>
</evidence>
<dbReference type="GO" id="GO:0005085">
    <property type="term" value="F:guanyl-nucleotide exchange factor activity"/>
    <property type="evidence" value="ECO:0007669"/>
    <property type="project" value="TreeGrafter"/>
</dbReference>
<evidence type="ECO:0000256" key="8">
    <source>
        <dbReference type="ARBA" id="ARBA00023139"/>
    </source>
</evidence>
<evidence type="ECO:0000256" key="6">
    <source>
        <dbReference type="ARBA" id="ARBA00022753"/>
    </source>
</evidence>
<evidence type="ECO:0000256" key="5">
    <source>
        <dbReference type="ARBA" id="ARBA00022707"/>
    </source>
</evidence>
<keyword evidence="10" id="KW-0449">Lipoprotein</keyword>
<feature type="region of interest" description="Disordered" evidence="12">
    <location>
        <begin position="1"/>
        <end position="56"/>
    </location>
</feature>
<dbReference type="AlphaFoldDB" id="A0A0K8RRY2"/>
<dbReference type="GO" id="GO:0005765">
    <property type="term" value="C:lysosomal membrane"/>
    <property type="evidence" value="ECO:0007669"/>
    <property type="project" value="UniProtKB-SubCell"/>
</dbReference>
<dbReference type="GO" id="GO:0060090">
    <property type="term" value="F:molecular adaptor activity"/>
    <property type="evidence" value="ECO:0007669"/>
    <property type="project" value="TreeGrafter"/>
</dbReference>
<evidence type="ECO:0000256" key="12">
    <source>
        <dbReference type="SAM" id="MobiDB-lite"/>
    </source>
</evidence>
<dbReference type="PANTHER" id="PTHR13401:SF2">
    <property type="entry name" value="RAGULATOR COMPLEX PROTEIN LAMTOR1"/>
    <property type="match status" value="1"/>
</dbReference>
<dbReference type="GO" id="GO:0042632">
    <property type="term" value="P:cholesterol homeostasis"/>
    <property type="evidence" value="ECO:0007669"/>
    <property type="project" value="InterPro"/>
</dbReference>